<keyword evidence="1" id="KW-0732">Signal</keyword>
<evidence type="ECO:0000313" key="3">
    <source>
        <dbReference type="Proteomes" id="UP001270266"/>
    </source>
</evidence>
<evidence type="ECO:0000313" key="2">
    <source>
        <dbReference type="EMBL" id="MDY0420416.1"/>
    </source>
</evidence>
<dbReference type="Proteomes" id="UP001270266">
    <property type="component" value="Unassembled WGS sequence"/>
</dbReference>
<dbReference type="InterPro" id="IPR010546">
    <property type="entry name" value="DUF1120"/>
</dbReference>
<organism evidence="2 3">
    <name type="scientific">Enterobacter chinensis</name>
    <dbReference type="NCBI Taxonomy" id="3030997"/>
    <lineage>
        <taxon>Bacteria</taxon>
        <taxon>Pseudomonadati</taxon>
        <taxon>Pseudomonadota</taxon>
        <taxon>Gammaproteobacteria</taxon>
        <taxon>Enterobacterales</taxon>
        <taxon>Enterobacteriaceae</taxon>
        <taxon>Enterobacter</taxon>
    </lineage>
</organism>
<feature type="chain" id="PRO_5046393729" evidence="1">
    <location>
        <begin position="24"/>
        <end position="231"/>
    </location>
</feature>
<accession>A0ABU5DA79</accession>
<comment type="caution">
    <text evidence="2">The sequence shown here is derived from an EMBL/GenBank/DDBJ whole genome shotgun (WGS) entry which is preliminary data.</text>
</comment>
<dbReference type="RefSeq" id="WP_320387571.1">
    <property type="nucleotide sequence ID" value="NZ_JARDVI010000010.1"/>
</dbReference>
<dbReference type="Pfam" id="PF06551">
    <property type="entry name" value="DUF1120"/>
    <property type="match status" value="1"/>
</dbReference>
<dbReference type="InterPro" id="IPR036937">
    <property type="entry name" value="Adhesion_dom_fimbrial_sf"/>
</dbReference>
<reference evidence="2 3" key="1">
    <citation type="submission" date="2023-02" db="EMBL/GenBank/DDBJ databases">
        <title>The draft genomes of Enterobacter strains.</title>
        <authorList>
            <person name="He Y."/>
            <person name="Feng Y."/>
            <person name="Zong Z."/>
        </authorList>
    </citation>
    <scope>NUCLEOTIDE SEQUENCE [LARGE SCALE GENOMIC DNA]</scope>
    <source>
        <strain evidence="2 3">170198</strain>
    </source>
</reference>
<protein>
    <submittedName>
        <fullName evidence="2">DUF1120 domain-containing protein</fullName>
    </submittedName>
</protein>
<evidence type="ECO:0000256" key="1">
    <source>
        <dbReference type="SAM" id="SignalP"/>
    </source>
</evidence>
<dbReference type="EMBL" id="JARDVI010000010">
    <property type="protein sequence ID" value="MDY0420416.1"/>
    <property type="molecule type" value="Genomic_DNA"/>
</dbReference>
<proteinExistence type="predicted"/>
<name>A0ABU5DA79_9ENTR</name>
<feature type="signal peptide" evidence="1">
    <location>
        <begin position="1"/>
        <end position="23"/>
    </location>
</feature>
<gene>
    <name evidence="2" type="ORF">PYW49_22440</name>
</gene>
<sequence>MNSVLKKGMLLSVLALSVNAATAAESVDIKVTGKILPSSCTPSFPSGGGIADFGTMKVASLNSTSMTPLTDMKEVPISISCEEDTRIAVKFTDARDASSPTESVEFNSFSGAKQFAFGLGTYNGKNIGAYALGIPRTQGANTNDAGDALYPMMSLDGGNSWGVRGMDHLQIASDNREIYAFGTELNGGTLSPQTKINFKVAVEATINPTNDLSITDEVTLDGLTNVELVYL</sequence>
<keyword evidence="3" id="KW-1185">Reference proteome</keyword>
<dbReference type="Gene3D" id="2.60.40.1090">
    <property type="entry name" value="Fimbrial-type adhesion domain"/>
    <property type="match status" value="1"/>
</dbReference>